<dbReference type="InterPro" id="IPR005133">
    <property type="entry name" value="PhaG_MnhG_YufB"/>
</dbReference>
<dbReference type="EMBL" id="CP006365">
    <property type="protein sequence ID" value="AGU14309.1"/>
    <property type="molecule type" value="Genomic_DNA"/>
</dbReference>
<dbReference type="STRING" id="1348662.CARG_00540"/>
<dbReference type="GO" id="GO:0098662">
    <property type="term" value="P:inorganic cation transmembrane transport"/>
    <property type="evidence" value="ECO:0007669"/>
    <property type="project" value="InterPro"/>
</dbReference>
<sequence>MLSVVAAVLFVAAAAAAVVTAIAVVRAPDALSKVNVMSVLSYVALPLAVIGVFVQDTAVGGFDWHNLVRVVLAVVGLLVVASVSNFYVGRSIYNTEQEQHTT</sequence>
<proteinExistence type="predicted"/>
<feature type="signal peptide" evidence="2">
    <location>
        <begin position="1"/>
        <end position="17"/>
    </location>
</feature>
<evidence type="ECO:0008006" key="5">
    <source>
        <dbReference type="Google" id="ProtNLM"/>
    </source>
</evidence>
<dbReference type="Pfam" id="PF03334">
    <property type="entry name" value="PhaG_MnhG_YufB"/>
    <property type="match status" value="1"/>
</dbReference>
<feature type="transmembrane region" description="Helical" evidence="1">
    <location>
        <begin position="37"/>
        <end position="54"/>
    </location>
</feature>
<keyword evidence="2" id="KW-0732">Signal</keyword>
<dbReference type="GeneID" id="78248994"/>
<evidence type="ECO:0000313" key="3">
    <source>
        <dbReference type="EMBL" id="AGU14309.1"/>
    </source>
</evidence>
<organism evidence="3 4">
    <name type="scientific">Corynebacterium argentoratense DSM 44202</name>
    <dbReference type="NCBI Taxonomy" id="1348662"/>
    <lineage>
        <taxon>Bacteria</taxon>
        <taxon>Bacillati</taxon>
        <taxon>Actinomycetota</taxon>
        <taxon>Actinomycetes</taxon>
        <taxon>Mycobacteriales</taxon>
        <taxon>Corynebacteriaceae</taxon>
        <taxon>Corynebacterium</taxon>
    </lineage>
</organism>
<dbReference type="RefSeq" id="WP_020975430.1">
    <property type="nucleotide sequence ID" value="NC_022198.1"/>
</dbReference>
<protein>
    <recommendedName>
        <fullName evidence="5">Na+/H+ antiporter subunit G</fullName>
    </recommendedName>
</protein>
<keyword evidence="1" id="KW-0812">Transmembrane</keyword>
<dbReference type="AlphaFoldDB" id="U3GSP1"/>
<feature type="transmembrane region" description="Helical" evidence="1">
    <location>
        <begin position="66"/>
        <end position="88"/>
    </location>
</feature>
<dbReference type="HOGENOM" id="CLU_157115_0_0_11"/>
<keyword evidence="1" id="KW-1133">Transmembrane helix</keyword>
<feature type="chain" id="PRO_5038417850" description="Na+/H+ antiporter subunit G" evidence="2">
    <location>
        <begin position="18"/>
        <end position="102"/>
    </location>
</feature>
<reference evidence="3 4" key="1">
    <citation type="journal article" date="2013" name="Genome Announc.">
        <title>Whole-Genome Sequence of the Clinical Strain Corynebacterium argentoratense DSM 44202, Isolated from a Human Throat Specimen.</title>
        <authorList>
            <person name="Bomholt C."/>
            <person name="Glaub A."/>
            <person name="Gravermann K."/>
            <person name="Albersmeier A."/>
            <person name="Brinkrolf K."/>
            <person name="Ruckert C."/>
            <person name="Tauch A."/>
        </authorList>
    </citation>
    <scope>NUCLEOTIDE SEQUENCE [LARGE SCALE GENOMIC DNA]</scope>
    <source>
        <strain evidence="3">DSM 44202</strain>
    </source>
</reference>
<evidence type="ECO:0000313" key="4">
    <source>
        <dbReference type="Proteomes" id="UP000016943"/>
    </source>
</evidence>
<gene>
    <name evidence="3" type="ORF">CARG_00540</name>
</gene>
<evidence type="ECO:0000256" key="2">
    <source>
        <dbReference type="SAM" id="SignalP"/>
    </source>
</evidence>
<keyword evidence="1" id="KW-0472">Membrane</keyword>
<dbReference type="Proteomes" id="UP000016943">
    <property type="component" value="Chromosome"/>
</dbReference>
<dbReference type="PATRIC" id="fig|1348662.3.peg.102"/>
<keyword evidence="4" id="KW-1185">Reference proteome</keyword>
<dbReference type="OrthoDB" id="3730907at2"/>
<evidence type="ECO:0000256" key="1">
    <source>
        <dbReference type="SAM" id="Phobius"/>
    </source>
</evidence>
<dbReference type="KEGG" id="caz:CARG_00540"/>
<accession>U3GSP1</accession>
<dbReference type="GO" id="GO:0015297">
    <property type="term" value="F:antiporter activity"/>
    <property type="evidence" value="ECO:0007669"/>
    <property type="project" value="InterPro"/>
</dbReference>
<name>U3GSP1_9CORY</name>